<accession>A0A6C0Y7J5</accession>
<reference evidence="1 2" key="1">
    <citation type="submission" date="2019-09" db="EMBL/GenBank/DDBJ databases">
        <title>Non-baumannii Acinetobacter spp. carrying blaNDM-1 isolated in China.</title>
        <authorList>
            <person name="Cui C."/>
            <person name="Chen C."/>
            <person name="Sun J."/>
            <person name="Liu Y."/>
        </authorList>
    </citation>
    <scope>NUCLEOTIDE SEQUENCE [LARGE SCALE GENOMIC DNA]</scope>
    <source>
        <strain evidence="1 2">B18</strain>
        <plasmid evidence="2">pb18-3</plasmid>
    </source>
</reference>
<dbReference type="RefSeq" id="WP_163146665.1">
    <property type="nucleotide sequence ID" value="NZ_CP044458.1"/>
</dbReference>
<dbReference type="EMBL" id="CP044458">
    <property type="protein sequence ID" value="QIC72106.1"/>
    <property type="molecule type" value="Genomic_DNA"/>
</dbReference>
<geneLocation type="plasmid" evidence="2">
    <name>pb18-3</name>
</geneLocation>
<evidence type="ECO:0000313" key="2">
    <source>
        <dbReference type="Proteomes" id="UP000503440"/>
    </source>
</evidence>
<sequence>MSTTKTVAYLRNTLTLADDLTQFNINTQLTQAQIEHPNYQIVELDSFTERQQLIFTGYQLGAITAREAYAGAWWAYDHYIVIFTVFPDGSTKTELVSNLNSLQMIKEVHVVGSQLHDLISNHDYLSVHEPDGTFYPAVYTQNPQNYAFVDDGINSYIELRNQVFMNEIDTGTQMIGLYVAQHDGEPNLMFCGEQIASDISFKNQIDLYRTIGGKFICYIQTTRFFGRIEHRVEVFSENDKPTCLNRKLQKELDSYMDSLKKDESFSFRQKRMLMN</sequence>
<dbReference type="Proteomes" id="UP000503440">
    <property type="component" value="Plasmid pB18-3"/>
</dbReference>
<protein>
    <submittedName>
        <fullName evidence="1">Uncharacterized protein</fullName>
    </submittedName>
</protein>
<name>A0A6C0Y7J5_9GAMM</name>
<dbReference type="AlphaFoldDB" id="A0A6C0Y7J5"/>
<evidence type="ECO:0000313" key="1">
    <source>
        <dbReference type="EMBL" id="QIC72106.1"/>
    </source>
</evidence>
<organism evidence="1 2">
    <name type="scientific">Acinetobacter indicus</name>
    <dbReference type="NCBI Taxonomy" id="756892"/>
    <lineage>
        <taxon>Bacteria</taxon>
        <taxon>Pseudomonadati</taxon>
        <taxon>Pseudomonadota</taxon>
        <taxon>Gammaproteobacteria</taxon>
        <taxon>Moraxellales</taxon>
        <taxon>Moraxellaceae</taxon>
        <taxon>Acinetobacter</taxon>
    </lineage>
</organism>
<proteinExistence type="predicted"/>
<gene>
    <name evidence="1" type="ORF">FSC09_17255</name>
</gene>
<keyword evidence="1" id="KW-0614">Plasmid</keyword>